<dbReference type="Gene3D" id="1.10.287.110">
    <property type="entry name" value="DnaJ domain"/>
    <property type="match status" value="1"/>
</dbReference>
<dbReference type="InterPro" id="IPR001623">
    <property type="entry name" value="DnaJ_domain"/>
</dbReference>
<keyword evidence="1" id="KW-0143">Chaperone</keyword>
<feature type="region of interest" description="Disordered" evidence="2">
    <location>
        <begin position="60"/>
        <end position="87"/>
    </location>
</feature>
<dbReference type="GO" id="GO:0051787">
    <property type="term" value="F:misfolded protein binding"/>
    <property type="evidence" value="ECO:0007669"/>
    <property type="project" value="TreeGrafter"/>
</dbReference>
<accession>A0AAI8VLN7</accession>
<dbReference type="GO" id="GO:0051087">
    <property type="term" value="F:protein-folding chaperone binding"/>
    <property type="evidence" value="ECO:0007669"/>
    <property type="project" value="TreeGrafter"/>
</dbReference>
<protein>
    <submittedName>
        <fullName evidence="4">Uu.00g083900.m01.CDS01</fullName>
    </submittedName>
</protein>
<name>A0AAI8VLN7_9PEZI</name>
<dbReference type="GO" id="GO:0036503">
    <property type="term" value="P:ERAD pathway"/>
    <property type="evidence" value="ECO:0007669"/>
    <property type="project" value="TreeGrafter"/>
</dbReference>
<reference evidence="4" key="1">
    <citation type="submission" date="2023-10" db="EMBL/GenBank/DDBJ databases">
        <authorList>
            <person name="Hackl T."/>
        </authorList>
    </citation>
    <scope>NUCLEOTIDE SEQUENCE</scope>
</reference>
<dbReference type="PROSITE" id="PS50076">
    <property type="entry name" value="DNAJ_2"/>
    <property type="match status" value="1"/>
</dbReference>
<dbReference type="InterPro" id="IPR051948">
    <property type="entry name" value="Hsp70_co-chaperone_J-domain"/>
</dbReference>
<dbReference type="Pfam" id="PF00226">
    <property type="entry name" value="DnaJ"/>
    <property type="match status" value="1"/>
</dbReference>
<evidence type="ECO:0000313" key="4">
    <source>
        <dbReference type="EMBL" id="CAJ2507204.1"/>
    </source>
</evidence>
<proteinExistence type="predicted"/>
<evidence type="ECO:0000256" key="2">
    <source>
        <dbReference type="SAM" id="MobiDB-lite"/>
    </source>
</evidence>
<dbReference type="EMBL" id="CAUWAG010000010">
    <property type="protein sequence ID" value="CAJ2507204.1"/>
    <property type="molecule type" value="Genomic_DNA"/>
</dbReference>
<dbReference type="Proteomes" id="UP001295740">
    <property type="component" value="Unassembled WGS sequence"/>
</dbReference>
<evidence type="ECO:0000256" key="1">
    <source>
        <dbReference type="ARBA" id="ARBA00023186"/>
    </source>
</evidence>
<organism evidence="4 5">
    <name type="scientific">Anthostomella pinea</name>
    <dbReference type="NCBI Taxonomy" id="933095"/>
    <lineage>
        <taxon>Eukaryota</taxon>
        <taxon>Fungi</taxon>
        <taxon>Dikarya</taxon>
        <taxon>Ascomycota</taxon>
        <taxon>Pezizomycotina</taxon>
        <taxon>Sordariomycetes</taxon>
        <taxon>Xylariomycetidae</taxon>
        <taxon>Xylariales</taxon>
        <taxon>Xylariaceae</taxon>
        <taxon>Anthostomella</taxon>
    </lineage>
</organism>
<dbReference type="GO" id="GO:0005783">
    <property type="term" value="C:endoplasmic reticulum"/>
    <property type="evidence" value="ECO:0007669"/>
    <property type="project" value="TreeGrafter"/>
</dbReference>
<dbReference type="CDD" id="cd06257">
    <property type="entry name" value="DnaJ"/>
    <property type="match status" value="1"/>
</dbReference>
<dbReference type="PANTHER" id="PTHR44360">
    <property type="entry name" value="DNAJ HOMOLOG SUBFAMILY B MEMBER 9"/>
    <property type="match status" value="1"/>
</dbReference>
<dbReference type="SUPFAM" id="SSF46565">
    <property type="entry name" value="Chaperone J-domain"/>
    <property type="match status" value="1"/>
</dbReference>
<dbReference type="InterPro" id="IPR036869">
    <property type="entry name" value="J_dom_sf"/>
</dbReference>
<sequence length="227" mass="26267">MDPRKVLDVASDADFSAIRKAYHKLCLLHHPDKAGNSIEVHERFVQIQRAYELLCAEPQGRKRPVRENPEPSGGSKKHRPSEDAEDEAFQIRVQATAKATRALRDVKILQRRLGDMYKIYDEKCTNTHADIATRAQLRATLDDLKRKRAEACALGPHNDCWHDSTLHKDETTRKLWALERLCHTVSLMQALYDLLACTLRSLLADHSEKEEEQLKQEFREMVALWRF</sequence>
<dbReference type="AlphaFoldDB" id="A0AAI8VLN7"/>
<evidence type="ECO:0000259" key="3">
    <source>
        <dbReference type="PROSITE" id="PS50076"/>
    </source>
</evidence>
<keyword evidence="5" id="KW-1185">Reference proteome</keyword>
<gene>
    <name evidence="4" type="ORF">KHLLAP_LOCUS7672</name>
</gene>
<dbReference type="SMART" id="SM00271">
    <property type="entry name" value="DnaJ"/>
    <property type="match status" value="1"/>
</dbReference>
<dbReference type="PANTHER" id="PTHR44360:SF1">
    <property type="entry name" value="DNAJ HOMOLOG SUBFAMILY B MEMBER 9"/>
    <property type="match status" value="1"/>
</dbReference>
<comment type="caution">
    <text evidence="4">The sequence shown here is derived from an EMBL/GenBank/DDBJ whole genome shotgun (WGS) entry which is preliminary data.</text>
</comment>
<evidence type="ECO:0000313" key="5">
    <source>
        <dbReference type="Proteomes" id="UP001295740"/>
    </source>
</evidence>
<dbReference type="PRINTS" id="PR00625">
    <property type="entry name" value="JDOMAIN"/>
</dbReference>
<feature type="domain" description="J" evidence="3">
    <location>
        <begin position="2"/>
        <end position="73"/>
    </location>
</feature>